<evidence type="ECO:0000259" key="6">
    <source>
        <dbReference type="Pfam" id="PF04862"/>
    </source>
</evidence>
<dbReference type="InterPro" id="IPR006946">
    <property type="entry name" value="DGR2-like_dom"/>
</dbReference>
<proteinExistence type="predicted"/>
<protein>
    <recommendedName>
        <fullName evidence="6">DUF642 domain-containing protein</fullName>
    </recommendedName>
</protein>
<evidence type="ECO:0000256" key="5">
    <source>
        <dbReference type="ARBA" id="ARBA00023180"/>
    </source>
</evidence>
<dbReference type="AlphaFoldDB" id="A0A835DF16"/>
<dbReference type="OMA" id="HINSCTC"/>
<evidence type="ECO:0000256" key="1">
    <source>
        <dbReference type="ARBA" id="ARBA00004196"/>
    </source>
</evidence>
<dbReference type="Pfam" id="PF04862">
    <property type="entry name" value="DUF642"/>
    <property type="match status" value="1"/>
</dbReference>
<name>A0A835DF16_TETSI</name>
<keyword evidence="4" id="KW-0732">Signal</keyword>
<evidence type="ECO:0000256" key="2">
    <source>
        <dbReference type="ARBA" id="ARBA00004613"/>
    </source>
</evidence>
<dbReference type="EMBL" id="JABCRI010000011">
    <property type="protein sequence ID" value="KAF8398357.1"/>
    <property type="molecule type" value="Genomic_DNA"/>
</dbReference>
<comment type="caution">
    <text evidence="7">The sequence shown here is derived from an EMBL/GenBank/DDBJ whole genome shotgun (WGS) entry which is preliminary data.</text>
</comment>
<evidence type="ECO:0000256" key="4">
    <source>
        <dbReference type="ARBA" id="ARBA00022729"/>
    </source>
</evidence>
<gene>
    <name evidence="7" type="ORF">HHK36_017284</name>
</gene>
<dbReference type="OrthoDB" id="2121543at2759"/>
<accession>A0A835DF16</accession>
<feature type="domain" description="DUF642" evidence="6">
    <location>
        <begin position="22"/>
        <end position="105"/>
    </location>
</feature>
<evidence type="ECO:0000256" key="3">
    <source>
        <dbReference type="ARBA" id="ARBA00022525"/>
    </source>
</evidence>
<dbReference type="Proteomes" id="UP000655225">
    <property type="component" value="Unassembled WGS sequence"/>
</dbReference>
<dbReference type="InterPro" id="IPR052437">
    <property type="entry name" value="Pectin_Meth_Modulator"/>
</dbReference>
<reference evidence="7 8" key="1">
    <citation type="submission" date="2020-04" db="EMBL/GenBank/DDBJ databases">
        <title>Plant Genome Project.</title>
        <authorList>
            <person name="Zhang R.-G."/>
        </authorList>
    </citation>
    <scope>NUCLEOTIDE SEQUENCE [LARGE SCALE GENOMIC DNA]</scope>
    <source>
        <strain evidence="7">YNK0</strain>
        <tissue evidence="7">Leaf</tissue>
    </source>
</reference>
<keyword evidence="3" id="KW-0964">Secreted</keyword>
<comment type="subcellular location">
    <subcellularLocation>
        <location evidence="1">Cell envelope</location>
    </subcellularLocation>
    <subcellularLocation>
        <location evidence="2">Secreted</location>
    </subcellularLocation>
</comment>
<dbReference type="PANTHER" id="PTHR31265:SF22">
    <property type="entry name" value="DUF642 DOMAIN-CONTAINING PROTEIN"/>
    <property type="match status" value="1"/>
</dbReference>
<dbReference type="PANTHER" id="PTHR31265">
    <property type="entry name" value="OS02G0527500 PROTEIN-RELATED"/>
    <property type="match status" value="1"/>
</dbReference>
<sequence>MLFFSLFTSPAAFAATTFLDAVKPGSIYSLTFGATKTCAQDEVLRVSVPALSGDLSLQKLYSSNEGDTYAWAFQATSKVVNVTFRNPGIQEDPTCGLLLDAVAIKEMVPLKLTRGVLLPPKQRDLISPLPGWIIESLKAVKYIDSKHFSVPLGLAAVELGVGRESAIAEIVRRFRTSFTISHSPSETRRTDAMNL</sequence>
<organism evidence="7 8">
    <name type="scientific">Tetracentron sinense</name>
    <name type="common">Spur-leaf</name>
    <dbReference type="NCBI Taxonomy" id="13715"/>
    <lineage>
        <taxon>Eukaryota</taxon>
        <taxon>Viridiplantae</taxon>
        <taxon>Streptophyta</taxon>
        <taxon>Embryophyta</taxon>
        <taxon>Tracheophyta</taxon>
        <taxon>Spermatophyta</taxon>
        <taxon>Magnoliopsida</taxon>
        <taxon>Trochodendrales</taxon>
        <taxon>Trochodendraceae</taxon>
        <taxon>Tetracentron</taxon>
    </lineage>
</organism>
<keyword evidence="8" id="KW-1185">Reference proteome</keyword>
<dbReference type="GO" id="GO:0005576">
    <property type="term" value="C:extracellular region"/>
    <property type="evidence" value="ECO:0007669"/>
    <property type="project" value="UniProtKB-SubCell"/>
</dbReference>
<keyword evidence="5" id="KW-0325">Glycoprotein</keyword>
<evidence type="ECO:0000313" key="7">
    <source>
        <dbReference type="EMBL" id="KAF8398357.1"/>
    </source>
</evidence>
<evidence type="ECO:0000313" key="8">
    <source>
        <dbReference type="Proteomes" id="UP000655225"/>
    </source>
</evidence>